<gene>
    <name evidence="2" type="ORF">ACJEBI_18620</name>
</gene>
<dbReference type="Pfam" id="PF18066">
    <property type="entry name" value="Phage_ABA_S"/>
    <property type="match status" value="1"/>
</dbReference>
<evidence type="ECO:0000259" key="1">
    <source>
        <dbReference type="Pfam" id="PF18066"/>
    </source>
</evidence>
<dbReference type="RefSeq" id="WP_406581996.1">
    <property type="nucleotide sequence ID" value="NZ_JBJHQH010000015.1"/>
</dbReference>
<proteinExistence type="predicted"/>
<protein>
    <recommendedName>
        <fullName evidence="1">Phage ABA sandwich domain-containing protein</fullName>
    </recommendedName>
</protein>
<dbReference type="EMBL" id="JBJHQH010000015">
    <property type="protein sequence ID" value="MFK9093483.1"/>
    <property type="molecule type" value="Genomic_DNA"/>
</dbReference>
<feature type="domain" description="Phage ABA sandwich" evidence="1">
    <location>
        <begin position="6"/>
        <end position="88"/>
    </location>
</feature>
<accession>A0ABW8RIY5</accession>
<evidence type="ECO:0000313" key="3">
    <source>
        <dbReference type="Proteomes" id="UP001623041"/>
    </source>
</evidence>
<name>A0ABW8RIY5_9BACI</name>
<keyword evidence="3" id="KW-1185">Reference proteome</keyword>
<comment type="caution">
    <text evidence="2">The sequence shown here is derived from an EMBL/GenBank/DDBJ whole genome shotgun (WGS) entry which is preliminary data.</text>
</comment>
<sequence>MSKTDSIARRILGWKLNRWDRWYDYEKGIFIHDSEFQPERNLSHAMQIIERLEEFGHKCSTNGASEVCINDIRATGDTLPQAITNAAYLFIEKTSVVDHSGYWQRLS</sequence>
<dbReference type="Proteomes" id="UP001623041">
    <property type="component" value="Unassembled WGS sequence"/>
</dbReference>
<dbReference type="InterPro" id="IPR041270">
    <property type="entry name" value="Phage_ABA_S"/>
</dbReference>
<organism evidence="2 3">
    <name type="scientific">Bacillus salipaludis</name>
    <dbReference type="NCBI Taxonomy" id="2547811"/>
    <lineage>
        <taxon>Bacteria</taxon>
        <taxon>Bacillati</taxon>
        <taxon>Bacillota</taxon>
        <taxon>Bacilli</taxon>
        <taxon>Bacillales</taxon>
        <taxon>Bacillaceae</taxon>
        <taxon>Bacillus</taxon>
    </lineage>
</organism>
<evidence type="ECO:0000313" key="2">
    <source>
        <dbReference type="EMBL" id="MFK9093483.1"/>
    </source>
</evidence>
<reference evidence="2 3" key="1">
    <citation type="submission" date="2024-11" db="EMBL/GenBank/DDBJ databases">
        <authorList>
            <person name="Lucas J.A."/>
        </authorList>
    </citation>
    <scope>NUCLEOTIDE SEQUENCE [LARGE SCALE GENOMIC DNA]</scope>
    <source>
        <strain evidence="2 3">Z 5.4</strain>
    </source>
</reference>